<dbReference type="InterPro" id="IPR001466">
    <property type="entry name" value="Beta-lactam-related"/>
</dbReference>
<dbReference type="Gene3D" id="3.40.710.10">
    <property type="entry name" value="DD-peptidase/beta-lactamase superfamily"/>
    <property type="match status" value="1"/>
</dbReference>
<feature type="region of interest" description="Disordered" evidence="1">
    <location>
        <begin position="398"/>
        <end position="421"/>
    </location>
</feature>
<feature type="domain" description="Beta-lactamase-related" evidence="3">
    <location>
        <begin position="109"/>
        <end position="375"/>
    </location>
</feature>
<dbReference type="SUPFAM" id="SSF56601">
    <property type="entry name" value="beta-lactamase/transpeptidase-like"/>
    <property type="match status" value="1"/>
</dbReference>
<dbReference type="GO" id="GO:0016787">
    <property type="term" value="F:hydrolase activity"/>
    <property type="evidence" value="ECO:0007669"/>
    <property type="project" value="UniProtKB-KW"/>
</dbReference>
<keyword evidence="5" id="KW-1185">Reference proteome</keyword>
<dbReference type="InterPro" id="IPR012338">
    <property type="entry name" value="Beta-lactam/transpept-like"/>
</dbReference>
<protein>
    <submittedName>
        <fullName evidence="4">Serine hydrolase domain-containing protein</fullName>
        <ecNumber evidence="4">3.1.1.103</ecNumber>
    </submittedName>
</protein>
<keyword evidence="2" id="KW-0732">Signal</keyword>
<evidence type="ECO:0000313" key="5">
    <source>
        <dbReference type="Proteomes" id="UP001529369"/>
    </source>
</evidence>
<organism evidence="4 5">
    <name type="scientific">Paeniroseomonas aquatica</name>
    <dbReference type="NCBI Taxonomy" id="373043"/>
    <lineage>
        <taxon>Bacteria</taxon>
        <taxon>Pseudomonadati</taxon>
        <taxon>Pseudomonadota</taxon>
        <taxon>Alphaproteobacteria</taxon>
        <taxon>Acetobacterales</taxon>
        <taxon>Acetobacteraceae</taxon>
        <taxon>Paeniroseomonas</taxon>
    </lineage>
</organism>
<dbReference type="PANTHER" id="PTHR43283:SF7">
    <property type="entry name" value="BETA-LACTAMASE-RELATED DOMAIN-CONTAINING PROTEIN"/>
    <property type="match status" value="1"/>
</dbReference>
<proteinExistence type="predicted"/>
<evidence type="ECO:0000259" key="3">
    <source>
        <dbReference type="Pfam" id="PF00144"/>
    </source>
</evidence>
<feature type="chain" id="PRO_5045211259" evidence="2">
    <location>
        <begin position="25"/>
        <end position="421"/>
    </location>
</feature>
<dbReference type="Proteomes" id="UP001529369">
    <property type="component" value="Unassembled WGS sequence"/>
</dbReference>
<gene>
    <name evidence="4" type="ORF">QWZ14_22260</name>
</gene>
<evidence type="ECO:0000256" key="2">
    <source>
        <dbReference type="SAM" id="SignalP"/>
    </source>
</evidence>
<reference evidence="5" key="1">
    <citation type="journal article" date="2019" name="Int. J. Syst. Evol. Microbiol.">
        <title>The Global Catalogue of Microorganisms (GCM) 10K type strain sequencing project: providing services to taxonomists for standard genome sequencing and annotation.</title>
        <authorList>
            <consortium name="The Broad Institute Genomics Platform"/>
            <consortium name="The Broad Institute Genome Sequencing Center for Infectious Disease"/>
            <person name="Wu L."/>
            <person name="Ma J."/>
        </authorList>
    </citation>
    <scope>NUCLEOTIDE SEQUENCE [LARGE SCALE GENOMIC DNA]</scope>
    <source>
        <strain evidence="5">CECT 7131</strain>
    </source>
</reference>
<dbReference type="InterPro" id="IPR050789">
    <property type="entry name" value="Diverse_Enzym_Activities"/>
</dbReference>
<dbReference type="PANTHER" id="PTHR43283">
    <property type="entry name" value="BETA-LACTAMASE-RELATED"/>
    <property type="match status" value="1"/>
</dbReference>
<dbReference type="Pfam" id="PF00144">
    <property type="entry name" value="Beta-lactamase"/>
    <property type="match status" value="1"/>
</dbReference>
<accession>A0ABT8ABB3</accession>
<name>A0ABT8ABB3_9PROT</name>
<dbReference type="EC" id="3.1.1.103" evidence="4"/>
<evidence type="ECO:0000313" key="4">
    <source>
        <dbReference type="EMBL" id="MDN3567112.1"/>
    </source>
</evidence>
<comment type="caution">
    <text evidence="4">The sequence shown here is derived from an EMBL/GenBank/DDBJ whole genome shotgun (WGS) entry which is preliminary data.</text>
</comment>
<keyword evidence="4" id="KW-0378">Hydrolase</keyword>
<sequence length="421" mass="44345">MKMLFSPLVLLALAAAAFGVAVLAADLGIAAWQFGPDYVRRLVLWQHPSPLDRQRFPVRAIAAPAVPSPLPRAPEGAAAVAEAFGRIGGAAWTGARLPETLAQAGTNTLLVLRDGRLAYAAYLNGHGPRSPQNSFSVAKSVTSLLVGAAIGDGLLPPPDSPAETLLPEVPGLRGSGVTLRHLLDMQSGFALDNRWPLGPLSLPWRAAQRMHFAPDLRAVAAAVRPEVGPGERFLYDDRNAMLLGMALARASGETPSGFLERRLWRPMGAACPAEWILDSNAQGFEKMESGIAACAEDYLRIGALVLRGGVLANGTRLLPADWIAGLGQAATAPEGAPGYGLLWWSFANPAGPPDIFASGLFGQVLYVSRARGMVLLRTGDRTGELDWPALLQRLSRALSEGEPPAQSHAQSHAQPAAGEAG</sequence>
<feature type="compositionally biased region" description="Low complexity" evidence="1">
    <location>
        <begin position="403"/>
        <end position="421"/>
    </location>
</feature>
<evidence type="ECO:0000256" key="1">
    <source>
        <dbReference type="SAM" id="MobiDB-lite"/>
    </source>
</evidence>
<feature type="signal peptide" evidence="2">
    <location>
        <begin position="1"/>
        <end position="24"/>
    </location>
</feature>
<dbReference type="EMBL" id="JAUFPN010000185">
    <property type="protein sequence ID" value="MDN3567112.1"/>
    <property type="molecule type" value="Genomic_DNA"/>
</dbReference>
<dbReference type="RefSeq" id="WP_290319122.1">
    <property type="nucleotide sequence ID" value="NZ_JAUFPN010000185.1"/>
</dbReference>